<accession>A0AAN7Y0N2</accession>
<evidence type="ECO:0000313" key="2">
    <source>
        <dbReference type="Proteomes" id="UP001346869"/>
    </source>
</evidence>
<protein>
    <submittedName>
        <fullName evidence="1">Uncharacterized protein</fullName>
    </submittedName>
</protein>
<gene>
    <name evidence="1" type="ORF">PBY51_018563</name>
</gene>
<dbReference type="EMBL" id="JAUZQC010000003">
    <property type="protein sequence ID" value="KAK5873528.1"/>
    <property type="molecule type" value="Genomic_DNA"/>
</dbReference>
<evidence type="ECO:0000313" key="1">
    <source>
        <dbReference type="EMBL" id="KAK5873528.1"/>
    </source>
</evidence>
<reference evidence="1 2" key="1">
    <citation type="journal article" date="2023" name="Genes (Basel)">
        <title>Chromosome-Level Genome Assembly and Circadian Gene Repertoire of the Patagonia Blennie Eleginops maclovinus-The Closest Ancestral Proxy of Antarctic Cryonotothenioids.</title>
        <authorList>
            <person name="Cheng C.C."/>
            <person name="Rivera-Colon A.G."/>
            <person name="Minhas B.F."/>
            <person name="Wilson L."/>
            <person name="Rayamajhi N."/>
            <person name="Vargas-Chacoff L."/>
            <person name="Catchen J.M."/>
        </authorList>
    </citation>
    <scope>NUCLEOTIDE SEQUENCE [LARGE SCALE GENOMIC DNA]</scope>
    <source>
        <strain evidence="1">JMC-PN-2008</strain>
    </source>
</reference>
<keyword evidence="2" id="KW-1185">Reference proteome</keyword>
<organism evidence="1 2">
    <name type="scientific">Eleginops maclovinus</name>
    <name type="common">Patagonian blennie</name>
    <name type="synonym">Eleginus maclovinus</name>
    <dbReference type="NCBI Taxonomy" id="56733"/>
    <lineage>
        <taxon>Eukaryota</taxon>
        <taxon>Metazoa</taxon>
        <taxon>Chordata</taxon>
        <taxon>Craniata</taxon>
        <taxon>Vertebrata</taxon>
        <taxon>Euteleostomi</taxon>
        <taxon>Actinopterygii</taxon>
        <taxon>Neopterygii</taxon>
        <taxon>Teleostei</taxon>
        <taxon>Neoteleostei</taxon>
        <taxon>Acanthomorphata</taxon>
        <taxon>Eupercaria</taxon>
        <taxon>Perciformes</taxon>
        <taxon>Notothenioidei</taxon>
        <taxon>Eleginopidae</taxon>
        <taxon>Eleginops</taxon>
    </lineage>
</organism>
<dbReference type="Proteomes" id="UP001346869">
    <property type="component" value="Unassembled WGS sequence"/>
</dbReference>
<comment type="caution">
    <text evidence="1">The sequence shown here is derived from an EMBL/GenBank/DDBJ whole genome shotgun (WGS) entry which is preliminary data.</text>
</comment>
<sequence length="74" mass="8150">MPPNTALTSADWRDYELWENTGFPLSHTSCGQTCRSATEEKGQGLQGAALCNFSAYKVYKAPLTRNTNSADYGR</sequence>
<dbReference type="AlphaFoldDB" id="A0AAN7Y0N2"/>
<reference evidence="1 2" key="2">
    <citation type="journal article" date="2023" name="Mol. Biol. Evol.">
        <title>Genomics of Secondarily Temperate Adaptation in the Only Non-Antarctic Icefish.</title>
        <authorList>
            <person name="Rivera-Colon A.G."/>
            <person name="Rayamajhi N."/>
            <person name="Minhas B.F."/>
            <person name="Madrigal G."/>
            <person name="Bilyk K.T."/>
            <person name="Yoon V."/>
            <person name="Hune M."/>
            <person name="Gregory S."/>
            <person name="Cheng C.H.C."/>
            <person name="Catchen J.M."/>
        </authorList>
    </citation>
    <scope>NUCLEOTIDE SEQUENCE [LARGE SCALE GENOMIC DNA]</scope>
    <source>
        <strain evidence="1">JMC-PN-2008</strain>
    </source>
</reference>
<proteinExistence type="predicted"/>
<name>A0AAN7Y0N2_ELEMC</name>